<name>A0ACC7LGU3_9FLAO</name>
<dbReference type="EMBL" id="JBHFPV010000001">
    <property type="protein sequence ID" value="MFH6602185.1"/>
    <property type="molecule type" value="Genomic_DNA"/>
</dbReference>
<dbReference type="Proteomes" id="UP001595191">
    <property type="component" value="Unassembled WGS sequence"/>
</dbReference>
<comment type="caution">
    <text evidence="1">The sequence shown here is derived from an EMBL/GenBank/DDBJ whole genome shotgun (WGS) entry which is preliminary data.</text>
</comment>
<keyword evidence="1" id="KW-0418">Kinase</keyword>
<proteinExistence type="predicted"/>
<organism evidence="1 2">
    <name type="scientific">Meishania litoralis</name>
    <dbReference type="NCBI Taxonomy" id="3434685"/>
    <lineage>
        <taxon>Bacteria</taxon>
        <taxon>Pseudomonadati</taxon>
        <taxon>Bacteroidota</taxon>
        <taxon>Flavobacteriia</taxon>
        <taxon>Flavobacteriales</taxon>
        <taxon>Flavobacteriaceae</taxon>
        <taxon>Meishania</taxon>
    </lineage>
</organism>
<keyword evidence="2" id="KW-1185">Reference proteome</keyword>
<protein>
    <submittedName>
        <fullName evidence="1">CotH kinase family protein</fullName>
    </submittedName>
</protein>
<accession>A0ACC7LGU3</accession>
<gene>
    <name evidence="1" type="ORF">ACEZ3G_01760</name>
</gene>
<reference evidence="1" key="1">
    <citation type="submission" date="2024-09" db="EMBL/GenBank/DDBJ databases">
        <authorList>
            <person name="Liu J."/>
        </authorList>
    </citation>
    <scope>NUCLEOTIDE SEQUENCE</scope>
    <source>
        <strain evidence="1">NBU2967</strain>
    </source>
</reference>
<keyword evidence="1" id="KW-0808">Transferase</keyword>
<sequence length="469" mass="53178">MKLIHYIGARYCLVALLVVLVSSNSSCINDDGIVPPAEQEEDNVVQVNPEDRLPQVSINTNGALIVDEPKINAQMTINTPNGVDFEGKIGIEIRGKSSQMFPKKSFGFETRDADDEDLDLSLLGLPEESDWIFYAPYSDKSLIRNKLIYDLSNEIGRYASRSQFVEVTINDFYQGVYVFMEKLKRDSERIDVNKLNEDEISGEDLTGGYILKIDKADGPSFGTDYTDFNSFPSSYTPNNSNAGQSVRFLYEHPKEEDITVEQKAYISGYMQQFEDALASDDFADPLVGYAAFIDADSFIDFFLLNELANNVDGYRLSTFLQKDKNGKLQMGPIWDFNLAFGNADYCSGGETNVWAYKFNERCPGDFWQIPFWWDRLLQDPAFVNQLKERWNTLRSGPFSQTSIHAKIDADIAMLTKAGAIGNNFNTWRILGTYIWPNNFVGSSHDEEVDYLKGWINDRLTWLDGTIEAL</sequence>
<evidence type="ECO:0000313" key="2">
    <source>
        <dbReference type="Proteomes" id="UP001595191"/>
    </source>
</evidence>
<evidence type="ECO:0000313" key="1">
    <source>
        <dbReference type="EMBL" id="MFH6602185.1"/>
    </source>
</evidence>